<dbReference type="EMBL" id="JACHMB010000001">
    <property type="protein sequence ID" value="MBB5776728.1"/>
    <property type="molecule type" value="Genomic_DNA"/>
</dbReference>
<comment type="caution">
    <text evidence="1">The sequence shown here is derived from an EMBL/GenBank/DDBJ whole genome shotgun (WGS) entry which is preliminary data.</text>
</comment>
<evidence type="ECO:0000313" key="2">
    <source>
        <dbReference type="Proteomes" id="UP000579153"/>
    </source>
</evidence>
<proteinExistence type="predicted"/>
<evidence type="ECO:0000313" key="1">
    <source>
        <dbReference type="EMBL" id="MBB5776728.1"/>
    </source>
</evidence>
<name>A0A7W9LAR6_9ACTN</name>
<evidence type="ECO:0008006" key="3">
    <source>
        <dbReference type="Google" id="ProtNLM"/>
    </source>
</evidence>
<keyword evidence="2" id="KW-1185">Reference proteome</keyword>
<organism evidence="1 2">
    <name type="scientific">Nonomuraea jabiensis</name>
    <dbReference type="NCBI Taxonomy" id="882448"/>
    <lineage>
        <taxon>Bacteria</taxon>
        <taxon>Bacillati</taxon>
        <taxon>Actinomycetota</taxon>
        <taxon>Actinomycetes</taxon>
        <taxon>Streptosporangiales</taxon>
        <taxon>Streptosporangiaceae</taxon>
        <taxon>Nonomuraea</taxon>
    </lineage>
</organism>
<dbReference type="AlphaFoldDB" id="A0A7W9LAR6"/>
<dbReference type="Proteomes" id="UP000579153">
    <property type="component" value="Unassembled WGS sequence"/>
</dbReference>
<reference evidence="1 2" key="1">
    <citation type="submission" date="2020-08" db="EMBL/GenBank/DDBJ databases">
        <title>Sequencing the genomes of 1000 actinobacteria strains.</title>
        <authorList>
            <person name="Klenk H.-P."/>
        </authorList>
    </citation>
    <scope>NUCLEOTIDE SEQUENCE [LARGE SCALE GENOMIC DNA]</scope>
    <source>
        <strain evidence="1 2">DSM 45507</strain>
    </source>
</reference>
<accession>A0A7W9LAR6</accession>
<protein>
    <recommendedName>
        <fullName evidence="3">Tyr recombinase domain-containing protein</fullName>
    </recommendedName>
</protein>
<gene>
    <name evidence="1" type="ORF">HD596_003484</name>
</gene>
<sequence>MTTVEGLGAGIHAIPQTRAAHRRLDGGRTAIGAPGLHFYDLHRPGSMIAAASGAGLKDLMARIGHDNVRAALIHQHTVRGADKLIIEAIDNHLIR</sequence>
<dbReference type="RefSeq" id="WP_185070267.1">
    <property type="nucleotide sequence ID" value="NZ_JACHMB010000001.1"/>
</dbReference>